<gene>
    <name evidence="1" type="ORF">UX87_C0021G0015</name>
</gene>
<dbReference type="Proteomes" id="UP000034364">
    <property type="component" value="Unassembled WGS sequence"/>
</dbReference>
<evidence type="ECO:0000313" key="1">
    <source>
        <dbReference type="EMBL" id="KKU63586.1"/>
    </source>
</evidence>
<evidence type="ECO:0000313" key="2">
    <source>
        <dbReference type="Proteomes" id="UP000034364"/>
    </source>
</evidence>
<proteinExistence type="predicted"/>
<organism evidence="1 2">
    <name type="scientific">Candidatus Amesbacteria bacterium GW2011_GWA1_47_16</name>
    <dbReference type="NCBI Taxonomy" id="1618353"/>
    <lineage>
        <taxon>Bacteria</taxon>
        <taxon>Candidatus Amesiibacteriota</taxon>
    </lineage>
</organism>
<sequence>MSELPALNQLQMQKALELVLRTDIETCRVVVEHVKNVHYLAPEPGKGIFNPTHLFMVKLLAHHLARHAD</sequence>
<reference evidence="1 2" key="1">
    <citation type="journal article" date="2015" name="Nature">
        <title>rRNA introns, odd ribosomes, and small enigmatic genomes across a large radiation of phyla.</title>
        <authorList>
            <person name="Brown C.T."/>
            <person name="Hug L.A."/>
            <person name="Thomas B.C."/>
            <person name="Sharon I."/>
            <person name="Castelle C.J."/>
            <person name="Singh A."/>
            <person name="Wilkins M.J."/>
            <person name="Williams K.H."/>
            <person name="Banfield J.F."/>
        </authorList>
    </citation>
    <scope>NUCLEOTIDE SEQUENCE [LARGE SCALE GENOMIC DNA]</scope>
</reference>
<name>A0A0G1S2J9_9BACT</name>
<dbReference type="EMBL" id="LCNV01000021">
    <property type="protein sequence ID" value="KKU63586.1"/>
    <property type="molecule type" value="Genomic_DNA"/>
</dbReference>
<protein>
    <submittedName>
        <fullName evidence="1">Uncharacterized protein</fullName>
    </submittedName>
</protein>
<dbReference type="AlphaFoldDB" id="A0A0G1S2J9"/>
<accession>A0A0G1S2J9</accession>
<comment type="caution">
    <text evidence="1">The sequence shown here is derived from an EMBL/GenBank/DDBJ whole genome shotgun (WGS) entry which is preliminary data.</text>
</comment>